<dbReference type="RefSeq" id="WP_162083939.1">
    <property type="nucleotide sequence ID" value="NZ_AP021881.1"/>
</dbReference>
<evidence type="ECO:0000256" key="2">
    <source>
        <dbReference type="ARBA" id="ARBA00022722"/>
    </source>
</evidence>
<sequence length="243" mass="27582">MLLLGLDLETGGAFNAPMDTNFITEVGLVLWDTEFAQPVDFLSLLIKPGQPVSPESVEYTGISDELLAQHGHPADIRTLQPITKLMNKADYIVAHNGRDFDRPLLEAAFTQFGLKMPATPWLDTQYDVDYPRPCRSRSLIYLAGYHGIVNPFAHRAVTDVLTMLTILARYDIAEVVANSQRKWLIVQANVGYEEREMAKEKGFRWQQDGGKVYEKCWVKRVREDQLAALQTSCDFNLTILDRF</sequence>
<dbReference type="AlphaFoldDB" id="A0A809RME0"/>
<dbReference type="GO" id="GO:0006308">
    <property type="term" value="P:DNA catabolic process"/>
    <property type="evidence" value="ECO:0007669"/>
    <property type="project" value="TreeGrafter"/>
</dbReference>
<keyword evidence="5" id="KW-0269">Exonuclease</keyword>
<keyword evidence="3" id="KW-0479">Metal-binding</keyword>
<dbReference type="GO" id="GO:0003676">
    <property type="term" value="F:nucleic acid binding"/>
    <property type="evidence" value="ECO:0007669"/>
    <property type="project" value="InterPro"/>
</dbReference>
<dbReference type="InterPro" id="IPR036397">
    <property type="entry name" value="RNaseH_sf"/>
</dbReference>
<evidence type="ECO:0000256" key="7">
    <source>
        <dbReference type="ARBA" id="ARBA00025769"/>
    </source>
</evidence>
<evidence type="ECO:0000256" key="1">
    <source>
        <dbReference type="ARBA" id="ARBA00001946"/>
    </source>
</evidence>
<dbReference type="GO" id="GO:0008296">
    <property type="term" value="F:3'-5'-DNA exonuclease activity"/>
    <property type="evidence" value="ECO:0007669"/>
    <property type="project" value="TreeGrafter"/>
</dbReference>
<feature type="domain" description="Exonuclease" evidence="8">
    <location>
        <begin position="2"/>
        <end position="176"/>
    </location>
</feature>
<dbReference type="SUPFAM" id="SSF53098">
    <property type="entry name" value="Ribonuclease H-like"/>
    <property type="match status" value="1"/>
</dbReference>
<dbReference type="KEGG" id="sniv:SFSGTM_06690"/>
<dbReference type="InterPro" id="IPR012337">
    <property type="entry name" value="RNaseH-like_sf"/>
</dbReference>
<dbReference type="CDD" id="cd06127">
    <property type="entry name" value="DEDDh"/>
    <property type="match status" value="1"/>
</dbReference>
<dbReference type="InterPro" id="IPR040393">
    <property type="entry name" value="TREX1/2"/>
</dbReference>
<keyword evidence="6" id="KW-0460">Magnesium</keyword>
<dbReference type="Proteomes" id="UP000463939">
    <property type="component" value="Chromosome"/>
</dbReference>
<evidence type="ECO:0000259" key="8">
    <source>
        <dbReference type="SMART" id="SM00479"/>
    </source>
</evidence>
<reference evidence="10" key="1">
    <citation type="submission" date="2019-11" db="EMBL/GenBank/DDBJ databases">
        <title>Isolation and characterization of a novel species in the genus Sulfuriferula.</title>
        <authorList>
            <person name="Mochizuki J."/>
            <person name="Kojima H."/>
            <person name="Fukui M."/>
        </authorList>
    </citation>
    <scope>NUCLEOTIDE SEQUENCE [LARGE SCALE GENOMIC DNA]</scope>
    <source>
        <strain evidence="10">SGTM</strain>
    </source>
</reference>
<evidence type="ECO:0000256" key="4">
    <source>
        <dbReference type="ARBA" id="ARBA00022801"/>
    </source>
</evidence>
<dbReference type="EMBL" id="AP021881">
    <property type="protein sequence ID" value="BBO99960.1"/>
    <property type="molecule type" value="Genomic_DNA"/>
</dbReference>
<keyword evidence="2" id="KW-0540">Nuclease</keyword>
<dbReference type="SMART" id="SM00479">
    <property type="entry name" value="EXOIII"/>
    <property type="match status" value="1"/>
</dbReference>
<evidence type="ECO:0000256" key="3">
    <source>
        <dbReference type="ARBA" id="ARBA00022723"/>
    </source>
</evidence>
<dbReference type="Pfam" id="PF00929">
    <property type="entry name" value="RNase_T"/>
    <property type="match status" value="1"/>
</dbReference>
<evidence type="ECO:0000256" key="5">
    <source>
        <dbReference type="ARBA" id="ARBA00022839"/>
    </source>
</evidence>
<gene>
    <name evidence="9" type="primary">dnaQ_1</name>
    <name evidence="9" type="ORF">SFSGTM_06690</name>
</gene>
<proteinExistence type="inferred from homology"/>
<comment type="similarity">
    <text evidence="7">Belongs to the exonuclease superfamily. TREX family.</text>
</comment>
<dbReference type="GO" id="GO:0005737">
    <property type="term" value="C:cytoplasm"/>
    <property type="evidence" value="ECO:0007669"/>
    <property type="project" value="TreeGrafter"/>
</dbReference>
<evidence type="ECO:0000256" key="6">
    <source>
        <dbReference type="ARBA" id="ARBA00022842"/>
    </source>
</evidence>
<dbReference type="PANTHER" id="PTHR13058:SF19">
    <property type="entry name" value="LD40940P"/>
    <property type="match status" value="1"/>
</dbReference>
<evidence type="ECO:0000313" key="10">
    <source>
        <dbReference type="Proteomes" id="UP000463939"/>
    </source>
</evidence>
<name>A0A809RME0_9PROT</name>
<dbReference type="InterPro" id="IPR013520">
    <property type="entry name" value="Ribonucl_H"/>
</dbReference>
<dbReference type="Gene3D" id="3.30.420.10">
    <property type="entry name" value="Ribonuclease H-like superfamily/Ribonuclease H"/>
    <property type="match status" value="1"/>
</dbReference>
<dbReference type="PANTHER" id="PTHR13058">
    <property type="entry name" value="THREE PRIME REPAIR EXONUCLEASE 1, 2"/>
    <property type="match status" value="1"/>
</dbReference>
<comment type="cofactor">
    <cofactor evidence="1">
        <name>Mg(2+)</name>
        <dbReference type="ChEBI" id="CHEBI:18420"/>
    </cofactor>
</comment>
<organism evidence="9 10">
    <name type="scientific">Sulfuriferula nivalis</name>
    <dbReference type="NCBI Taxonomy" id="2675298"/>
    <lineage>
        <taxon>Bacteria</taxon>
        <taxon>Pseudomonadati</taxon>
        <taxon>Pseudomonadota</taxon>
        <taxon>Betaproteobacteria</taxon>
        <taxon>Nitrosomonadales</taxon>
        <taxon>Sulfuricellaceae</taxon>
        <taxon>Sulfuriferula</taxon>
    </lineage>
</organism>
<evidence type="ECO:0000313" key="9">
    <source>
        <dbReference type="EMBL" id="BBO99960.1"/>
    </source>
</evidence>
<keyword evidence="4" id="KW-0378">Hydrolase</keyword>
<dbReference type="GO" id="GO:0046872">
    <property type="term" value="F:metal ion binding"/>
    <property type="evidence" value="ECO:0007669"/>
    <property type="project" value="UniProtKB-KW"/>
</dbReference>
<protein>
    <submittedName>
        <fullName evidence="9">DNA polymerase III subunit epsilon</fullName>
    </submittedName>
</protein>
<keyword evidence="10" id="KW-1185">Reference proteome</keyword>
<accession>A0A809RME0</accession>